<evidence type="ECO:0000256" key="1">
    <source>
        <dbReference type="ARBA" id="ARBA00022468"/>
    </source>
</evidence>
<proteinExistence type="predicted"/>
<feature type="region of interest" description="Disordered" evidence="3">
    <location>
        <begin position="581"/>
        <end position="640"/>
    </location>
</feature>
<dbReference type="CDD" id="cd01249">
    <property type="entry name" value="BAR-PH_GRAF_family"/>
    <property type="match status" value="1"/>
</dbReference>
<dbReference type="PANTHER" id="PTHR12552:SF1">
    <property type="entry name" value="RHO GTPASE-ACTIVATING PROTEIN GRAF"/>
    <property type="match status" value="1"/>
</dbReference>
<evidence type="ECO:0000259" key="4">
    <source>
        <dbReference type="PROSITE" id="PS50003"/>
    </source>
</evidence>
<name>A0A1S3JSF9_LINAN</name>
<dbReference type="CDD" id="cd07602">
    <property type="entry name" value="BAR_RhoGAP_OPHN1-like"/>
    <property type="match status" value="1"/>
</dbReference>
<dbReference type="AlphaFoldDB" id="A0A1S3JSF9"/>
<dbReference type="GO" id="GO:0005096">
    <property type="term" value="F:GTPase activator activity"/>
    <property type="evidence" value="ECO:0007669"/>
    <property type="project" value="UniProtKB-KW"/>
</dbReference>
<feature type="coiled-coil region" evidence="2">
    <location>
        <begin position="236"/>
        <end position="267"/>
    </location>
</feature>
<reference evidence="7" key="1">
    <citation type="submission" date="2025-08" db="UniProtKB">
        <authorList>
            <consortium name="RefSeq"/>
        </authorList>
    </citation>
    <scope>IDENTIFICATION</scope>
    <source>
        <tissue evidence="7">Gonads</tissue>
    </source>
</reference>
<dbReference type="InParanoid" id="A0A1S3JSF9"/>
<gene>
    <name evidence="7" type="primary">LOC106175697</name>
</gene>
<dbReference type="Pfam" id="PF16746">
    <property type="entry name" value="BAR_3"/>
    <property type="match status" value="1"/>
</dbReference>
<feature type="compositionally biased region" description="Polar residues" evidence="3">
    <location>
        <begin position="702"/>
        <end position="712"/>
    </location>
</feature>
<dbReference type="PROSITE" id="PS50003">
    <property type="entry name" value="PH_DOMAIN"/>
    <property type="match status" value="1"/>
</dbReference>
<dbReference type="PROSITE" id="PS50238">
    <property type="entry name" value="RHOGAP"/>
    <property type="match status" value="1"/>
</dbReference>
<keyword evidence="1" id="KW-0343">GTPase activation</keyword>
<feature type="region of interest" description="Disordered" evidence="3">
    <location>
        <begin position="662"/>
        <end position="723"/>
    </location>
</feature>
<dbReference type="FunFam" id="1.10.555.10:FF:000006">
    <property type="entry name" value="Rho GTPase activating protein 26"/>
    <property type="match status" value="1"/>
</dbReference>
<dbReference type="SUPFAM" id="SSF103657">
    <property type="entry name" value="BAR/IMD domain-like"/>
    <property type="match status" value="1"/>
</dbReference>
<dbReference type="Gene3D" id="2.30.29.30">
    <property type="entry name" value="Pleckstrin-homology domain (PH domain)/Phosphotyrosine-binding domain (PTB)"/>
    <property type="match status" value="1"/>
</dbReference>
<protein>
    <submittedName>
        <fullName evidence="7">Rho GTPase-activating protein 26 isoform X1</fullName>
    </submittedName>
</protein>
<dbReference type="GO" id="GO:0007165">
    <property type="term" value="P:signal transduction"/>
    <property type="evidence" value="ECO:0007669"/>
    <property type="project" value="InterPro"/>
</dbReference>
<dbReference type="OrthoDB" id="3183924at2759"/>
<dbReference type="InterPro" id="IPR047225">
    <property type="entry name" value="PH_GRAF"/>
</dbReference>
<dbReference type="FunCoup" id="A0A1S3JSF9">
    <property type="interactions" value="839"/>
</dbReference>
<dbReference type="Pfam" id="PF00169">
    <property type="entry name" value="PH"/>
    <property type="match status" value="1"/>
</dbReference>
<dbReference type="Gene3D" id="1.20.1270.60">
    <property type="entry name" value="Arfaptin homology (AH) domain/BAR domain"/>
    <property type="match status" value="1"/>
</dbReference>
<dbReference type="KEGG" id="lak:106175697"/>
<evidence type="ECO:0000313" key="6">
    <source>
        <dbReference type="Proteomes" id="UP000085678"/>
    </source>
</evidence>
<keyword evidence="6" id="KW-1185">Reference proteome</keyword>
<dbReference type="SMART" id="SM00233">
    <property type="entry name" value="PH"/>
    <property type="match status" value="1"/>
</dbReference>
<organism evidence="6 7">
    <name type="scientific">Lingula anatina</name>
    <name type="common">Brachiopod</name>
    <name type="synonym">Lingula unguis</name>
    <dbReference type="NCBI Taxonomy" id="7574"/>
    <lineage>
        <taxon>Eukaryota</taxon>
        <taxon>Metazoa</taxon>
        <taxon>Spiralia</taxon>
        <taxon>Lophotrochozoa</taxon>
        <taxon>Brachiopoda</taxon>
        <taxon>Linguliformea</taxon>
        <taxon>Lingulata</taxon>
        <taxon>Lingulida</taxon>
        <taxon>Linguloidea</taxon>
        <taxon>Lingulidae</taxon>
        <taxon>Lingula</taxon>
    </lineage>
</organism>
<dbReference type="RefSeq" id="XP_013413272.1">
    <property type="nucleotide sequence ID" value="XM_013557818.1"/>
</dbReference>
<dbReference type="Gene3D" id="1.10.555.10">
    <property type="entry name" value="Rho GTPase activation protein"/>
    <property type="match status" value="1"/>
</dbReference>
<sequence>MGLQPLEFSDCLTDSPYFRDNLHSHEKELERTSKSIKNLVQECKEVLTATRNLQKTQRSFAQHLMDFKFECIGMQQTDDEIVIAQSLQEFGKLIASIEDERDKMLTAAYDQFIKPLEDFRKDQIGGAKLTLDEWDKTLKEGKKKFDKQTRAFCQSLEKFLNLKTKATDNVLQEADAALQMERKHFQQASMEYVLMLQEVQERKKFEFIEILLGFMYAWLTFYHQGHEVAQEFKPYMTELQVKLQKTRDNYETTRTEAETLMNKMLEKPNIEPTTNKNYTRQGYLFLMEKKALGTTSWTKYYCMYQKNNKILTMIPFNPVQNAKLPSSTETMVLTSCVRRATDSIDKRFCFDITAQDRQGTYTLQALSEEDRSLWLDAMDGREPIYLMPKQKVEESSLDDTGFLFIQRCIDAIEARGLEDQGLYRVVGVNSKVTKLAQMGLDRRKLDKLNLDDEEIKTITSALKNYFRSLPEPIMTFKQHTQLLAAAKLEQKKDRVREIHKLVHQLPEANFKFLRVLIKHLRMVSQKHAVNLMTVSNVGVCFGPTLMRPEEETVAAIMDIKFCNIVVEILIENYDLIFGGSPDQAENGPASQVPESPRRSLPVPEHVQSPTSLAPGGPTSPGRNYANLDNNVNNNSSGYKGLDAGQTYAQYRSRLRPVAIYNPGTPAARWKSPGSTDVYSSTSSSSESLSSKSSSNNQSSPSINALSQSSPQLDVSRRPHTQPPMYANTAALADQGGLLSPKDIMRLDQPPQLRREDGYHNNSYHNNEARPKSATFDLFLSHTTLLC</sequence>
<dbReference type="SUPFAM" id="SSF48350">
    <property type="entry name" value="GTPase activation domain, GAP"/>
    <property type="match status" value="1"/>
</dbReference>
<feature type="domain" description="PH" evidence="4">
    <location>
        <begin position="277"/>
        <end position="383"/>
    </location>
</feature>
<dbReference type="Proteomes" id="UP000085678">
    <property type="component" value="Unplaced"/>
</dbReference>
<dbReference type="SUPFAM" id="SSF50729">
    <property type="entry name" value="PH domain-like"/>
    <property type="match status" value="1"/>
</dbReference>
<dbReference type="PANTHER" id="PTHR12552">
    <property type="entry name" value="OLIGOPHRENIN 1"/>
    <property type="match status" value="1"/>
</dbReference>
<dbReference type="InterPro" id="IPR000198">
    <property type="entry name" value="RhoGAP_dom"/>
</dbReference>
<accession>A0A1S3JSF9</accession>
<feature type="compositionally biased region" description="Low complexity" evidence="3">
    <location>
        <begin position="671"/>
        <end position="701"/>
    </location>
</feature>
<feature type="compositionally biased region" description="Low complexity" evidence="3">
    <location>
        <begin position="623"/>
        <end position="634"/>
    </location>
</feature>
<dbReference type="InterPro" id="IPR047234">
    <property type="entry name" value="GRAF_fam"/>
</dbReference>
<dbReference type="FunFam" id="1.20.1270.60:FF:000001">
    <property type="entry name" value="Rho GTPase-activating protein 26"/>
    <property type="match status" value="1"/>
</dbReference>
<keyword evidence="2" id="KW-0175">Coiled coil</keyword>
<dbReference type="InterPro" id="IPR001849">
    <property type="entry name" value="PH_domain"/>
</dbReference>
<evidence type="ECO:0000259" key="5">
    <source>
        <dbReference type="PROSITE" id="PS50238"/>
    </source>
</evidence>
<dbReference type="Pfam" id="PF00620">
    <property type="entry name" value="RhoGAP"/>
    <property type="match status" value="1"/>
</dbReference>
<feature type="domain" description="Rho-GAP" evidence="5">
    <location>
        <begin position="395"/>
        <end position="577"/>
    </location>
</feature>
<dbReference type="GeneID" id="106175697"/>
<evidence type="ECO:0000256" key="3">
    <source>
        <dbReference type="SAM" id="MobiDB-lite"/>
    </source>
</evidence>
<dbReference type="GO" id="GO:0005737">
    <property type="term" value="C:cytoplasm"/>
    <property type="evidence" value="ECO:0007669"/>
    <property type="project" value="InterPro"/>
</dbReference>
<evidence type="ECO:0000256" key="2">
    <source>
        <dbReference type="SAM" id="Coils"/>
    </source>
</evidence>
<evidence type="ECO:0000313" key="7">
    <source>
        <dbReference type="RefSeq" id="XP_013413272.1"/>
    </source>
</evidence>
<dbReference type="InterPro" id="IPR004148">
    <property type="entry name" value="BAR_dom"/>
</dbReference>
<dbReference type="InterPro" id="IPR027267">
    <property type="entry name" value="AH/BAR_dom_sf"/>
</dbReference>
<dbReference type="InterPro" id="IPR008936">
    <property type="entry name" value="Rho_GTPase_activation_prot"/>
</dbReference>
<dbReference type="InterPro" id="IPR011993">
    <property type="entry name" value="PH-like_dom_sf"/>
</dbReference>
<dbReference type="SMART" id="SM00324">
    <property type="entry name" value="RhoGAP"/>
    <property type="match status" value="1"/>
</dbReference>